<dbReference type="SMART" id="SM00271">
    <property type="entry name" value="DnaJ"/>
    <property type="match status" value="1"/>
</dbReference>
<keyword evidence="10" id="KW-0175">Coiled coil</keyword>
<evidence type="ECO:0000256" key="8">
    <source>
        <dbReference type="ARBA" id="ARBA00023242"/>
    </source>
</evidence>
<dbReference type="Pfam" id="PF23082">
    <property type="entry name" value="Myb_DNA-binding_2"/>
    <property type="match status" value="1"/>
</dbReference>
<dbReference type="PROSITE" id="PS50090">
    <property type="entry name" value="MYB_LIKE"/>
    <property type="match status" value="1"/>
</dbReference>
<dbReference type="SMART" id="SM00717">
    <property type="entry name" value="SANT"/>
    <property type="match status" value="2"/>
</dbReference>
<dbReference type="Pfam" id="PF00226">
    <property type="entry name" value="DnaJ"/>
    <property type="match status" value="1"/>
</dbReference>
<evidence type="ECO:0000256" key="6">
    <source>
        <dbReference type="ARBA" id="ARBA00023136"/>
    </source>
</evidence>
<keyword evidence="8" id="KW-0539">Nucleus</keyword>
<dbReference type="PANTHER" id="PTHR44653:SF2">
    <property type="entry name" value="DNAJ HOMOLOG SUBFAMILY C MEMBER 1"/>
    <property type="match status" value="1"/>
</dbReference>
<dbReference type="PROSITE" id="PS50076">
    <property type="entry name" value="DNAJ_2"/>
    <property type="match status" value="1"/>
</dbReference>
<dbReference type="Gene3D" id="1.10.10.60">
    <property type="entry name" value="Homeodomain-like"/>
    <property type="match status" value="2"/>
</dbReference>
<feature type="compositionally biased region" description="Basic residues" evidence="11">
    <location>
        <begin position="483"/>
        <end position="492"/>
    </location>
</feature>
<keyword evidence="5 12" id="KW-1133">Transmembrane helix</keyword>
<dbReference type="CDD" id="cd00167">
    <property type="entry name" value="SANT"/>
    <property type="match status" value="2"/>
</dbReference>
<evidence type="ECO:0000256" key="3">
    <source>
        <dbReference type="ARBA" id="ARBA00022729"/>
    </source>
</evidence>
<evidence type="ECO:0000256" key="1">
    <source>
        <dbReference type="ARBA" id="ARBA00004123"/>
    </source>
</evidence>
<dbReference type="EMBL" id="OU895878">
    <property type="protein sequence ID" value="CAG9802465.1"/>
    <property type="molecule type" value="Genomic_DNA"/>
</dbReference>
<keyword evidence="6 12" id="KW-0472">Membrane</keyword>
<evidence type="ECO:0000256" key="9">
    <source>
        <dbReference type="ARBA" id="ARBA00037847"/>
    </source>
</evidence>
<dbReference type="SUPFAM" id="SSF46689">
    <property type="entry name" value="Homeodomain-like"/>
    <property type="match status" value="2"/>
</dbReference>
<reference evidence="17" key="2">
    <citation type="submission" date="2022-10" db="EMBL/GenBank/DDBJ databases">
        <authorList>
            <consortium name="ENA_rothamsted_submissions"/>
            <consortium name="culmorum"/>
            <person name="King R."/>
        </authorList>
    </citation>
    <scope>NUCLEOTIDE SEQUENCE</scope>
</reference>
<keyword evidence="18" id="KW-1185">Reference proteome</keyword>
<evidence type="ECO:0000256" key="4">
    <source>
        <dbReference type="ARBA" id="ARBA00022737"/>
    </source>
</evidence>
<keyword evidence="7" id="KW-0143">Chaperone</keyword>
<feature type="transmembrane region" description="Helical" evidence="12">
    <location>
        <begin position="130"/>
        <end position="150"/>
    </location>
</feature>
<feature type="coiled-coil region" evidence="10">
    <location>
        <begin position="213"/>
        <end position="272"/>
    </location>
</feature>
<evidence type="ECO:0000313" key="18">
    <source>
        <dbReference type="Proteomes" id="UP001153620"/>
    </source>
</evidence>
<keyword evidence="4" id="KW-0677">Repeat</keyword>
<gene>
    <name evidence="17" type="ORF">CHIRRI_LOCUS5374</name>
</gene>
<dbReference type="OrthoDB" id="1420887at2759"/>
<evidence type="ECO:0000313" key="17">
    <source>
        <dbReference type="EMBL" id="CAG9802465.1"/>
    </source>
</evidence>
<dbReference type="InterPro" id="IPR017884">
    <property type="entry name" value="SANT_dom"/>
</dbReference>
<accession>A0A9N9RSZ0</accession>
<dbReference type="FunFam" id="1.10.10.60:FF:000180">
    <property type="entry name" value="DnaJ (Hsp40) homolog, subfamily C, member 2"/>
    <property type="match status" value="1"/>
</dbReference>
<dbReference type="PROSITE" id="PS00636">
    <property type="entry name" value="DNAJ_1"/>
    <property type="match status" value="1"/>
</dbReference>
<dbReference type="PANTHER" id="PTHR44653">
    <property type="entry name" value="DNAJ HOMOLOG SUBFAMILY C MEMBER 1"/>
    <property type="match status" value="1"/>
</dbReference>
<organism evidence="17 18">
    <name type="scientific">Chironomus riparius</name>
    <dbReference type="NCBI Taxonomy" id="315576"/>
    <lineage>
        <taxon>Eukaryota</taxon>
        <taxon>Metazoa</taxon>
        <taxon>Ecdysozoa</taxon>
        <taxon>Arthropoda</taxon>
        <taxon>Hexapoda</taxon>
        <taxon>Insecta</taxon>
        <taxon>Pterygota</taxon>
        <taxon>Neoptera</taxon>
        <taxon>Endopterygota</taxon>
        <taxon>Diptera</taxon>
        <taxon>Nematocera</taxon>
        <taxon>Chironomoidea</taxon>
        <taxon>Chironomidae</taxon>
        <taxon>Chironominae</taxon>
        <taxon>Chironomus</taxon>
    </lineage>
</organism>
<evidence type="ECO:0000259" key="16">
    <source>
        <dbReference type="PROSITE" id="PS51293"/>
    </source>
</evidence>
<protein>
    <submittedName>
        <fullName evidence="17">Uncharacterized protein</fullName>
    </submittedName>
</protein>
<dbReference type="PRINTS" id="PR00625">
    <property type="entry name" value="JDOMAIN"/>
</dbReference>
<feature type="chain" id="PRO_5040251384" evidence="13">
    <location>
        <begin position="22"/>
        <end position="509"/>
    </location>
</feature>
<dbReference type="InterPro" id="IPR052606">
    <property type="entry name" value="DnaJ_domain_protein"/>
</dbReference>
<evidence type="ECO:0000259" key="14">
    <source>
        <dbReference type="PROSITE" id="PS50076"/>
    </source>
</evidence>
<keyword evidence="2 12" id="KW-0812">Transmembrane</keyword>
<dbReference type="CDD" id="cd06257">
    <property type="entry name" value="DnaJ"/>
    <property type="match status" value="1"/>
</dbReference>
<comment type="subcellular location">
    <subcellularLocation>
        <location evidence="9">Endomembrane system</location>
        <topology evidence="9">Single-pass membrane protein</topology>
    </subcellularLocation>
    <subcellularLocation>
        <location evidence="1">Nucleus</location>
    </subcellularLocation>
</comment>
<dbReference type="GO" id="GO:0012505">
    <property type="term" value="C:endomembrane system"/>
    <property type="evidence" value="ECO:0007669"/>
    <property type="project" value="UniProtKB-SubCell"/>
</dbReference>
<dbReference type="InterPro" id="IPR018253">
    <property type="entry name" value="DnaJ_domain_CS"/>
</dbReference>
<dbReference type="InterPro" id="IPR001005">
    <property type="entry name" value="SANT/Myb"/>
</dbReference>
<feature type="region of interest" description="Disordered" evidence="11">
    <location>
        <begin position="443"/>
        <end position="509"/>
    </location>
</feature>
<evidence type="ECO:0000256" key="7">
    <source>
        <dbReference type="ARBA" id="ARBA00023186"/>
    </source>
</evidence>
<feature type="compositionally biased region" description="Basic and acidic residues" evidence="11">
    <location>
        <begin position="443"/>
        <end position="460"/>
    </location>
</feature>
<dbReference type="AlphaFoldDB" id="A0A9N9RSZ0"/>
<dbReference type="InterPro" id="IPR009057">
    <property type="entry name" value="Homeodomain-like_sf"/>
</dbReference>
<dbReference type="InterPro" id="IPR036869">
    <property type="entry name" value="J_dom_sf"/>
</dbReference>
<dbReference type="Pfam" id="PF00249">
    <property type="entry name" value="Myb_DNA-binding"/>
    <property type="match status" value="1"/>
</dbReference>
<name>A0A9N9RSZ0_9DIPT</name>
<feature type="domain" description="Myb-like" evidence="15">
    <location>
        <begin position="381"/>
        <end position="436"/>
    </location>
</feature>
<keyword evidence="3 13" id="KW-0732">Signal</keyword>
<dbReference type="Proteomes" id="UP001153620">
    <property type="component" value="Chromosome 2"/>
</dbReference>
<dbReference type="SUPFAM" id="SSF46565">
    <property type="entry name" value="Chaperone J-domain"/>
    <property type="match status" value="1"/>
</dbReference>
<evidence type="ECO:0000256" key="12">
    <source>
        <dbReference type="SAM" id="Phobius"/>
    </source>
</evidence>
<sequence>MKVILLSTLLITIYFVSPAQAWDSEDLEVFDVVDAVKNQNFYTLFGISQDAKLADIKRAFRNLSVTMHPDKNNAEDANEVFRNIVAVYEILKDPVKREKYDSVLKNGMPNWRSAVYYYRKARKMGLAEGATLLFVIITVAQYIVSWGVYLEKKYTMESLFEAKSKKVRRANVDVNLLLNEIPRPSVKNTLPFQIPIGIYRMIVGAPSAIKGSVNVISEELKKEMERKRREKEEEELIKKQEAEKQREKIERKEGLRRRKEQEAKLIEKTDEELAAYSATIISRRPGMEEVKKIPISGGLWTDDDLSELVRLTKKYPGGTTDRWEVIAESMGRNVSEVTFMAYKLKDNAYHTPGETDKIVESINKELSKKVKTKSTATLATESQNPEKNWSQEQQKALEAAIQKYPKRGNEDRWSKIANSVPGKTKEECQTRYKYLVELVKKQKEAKDKEVQELEKEKEIVEVEQQNIEEVEDEASQNADTGGKKKNKRKEKKKNVDYYADDYSEEDMSD</sequence>
<dbReference type="PROSITE" id="PS51293">
    <property type="entry name" value="SANT"/>
    <property type="match status" value="1"/>
</dbReference>
<feature type="domain" description="J" evidence="14">
    <location>
        <begin position="40"/>
        <end position="104"/>
    </location>
</feature>
<evidence type="ECO:0000256" key="2">
    <source>
        <dbReference type="ARBA" id="ARBA00022692"/>
    </source>
</evidence>
<dbReference type="InterPro" id="IPR001623">
    <property type="entry name" value="DnaJ_domain"/>
</dbReference>
<feature type="domain" description="SANT" evidence="16">
    <location>
        <begin position="384"/>
        <end position="440"/>
    </location>
</feature>
<evidence type="ECO:0000256" key="5">
    <source>
        <dbReference type="ARBA" id="ARBA00022989"/>
    </source>
</evidence>
<evidence type="ECO:0000256" key="13">
    <source>
        <dbReference type="SAM" id="SignalP"/>
    </source>
</evidence>
<feature type="compositionally biased region" description="Acidic residues" evidence="11">
    <location>
        <begin position="498"/>
        <end position="509"/>
    </location>
</feature>
<evidence type="ECO:0000259" key="15">
    <source>
        <dbReference type="PROSITE" id="PS50090"/>
    </source>
</evidence>
<feature type="signal peptide" evidence="13">
    <location>
        <begin position="1"/>
        <end position="21"/>
    </location>
</feature>
<evidence type="ECO:0000256" key="10">
    <source>
        <dbReference type="SAM" id="Coils"/>
    </source>
</evidence>
<evidence type="ECO:0000256" key="11">
    <source>
        <dbReference type="SAM" id="MobiDB-lite"/>
    </source>
</evidence>
<dbReference type="GO" id="GO:0005634">
    <property type="term" value="C:nucleus"/>
    <property type="evidence" value="ECO:0007669"/>
    <property type="project" value="UniProtKB-SubCell"/>
</dbReference>
<reference evidence="17" key="1">
    <citation type="submission" date="2022-01" db="EMBL/GenBank/DDBJ databases">
        <authorList>
            <person name="King R."/>
        </authorList>
    </citation>
    <scope>NUCLEOTIDE SEQUENCE</scope>
</reference>
<proteinExistence type="predicted"/>
<dbReference type="Gene3D" id="1.10.287.110">
    <property type="entry name" value="DnaJ domain"/>
    <property type="match status" value="1"/>
</dbReference>